<name>A0A2Z4IDC0_9BACT</name>
<evidence type="ECO:0000313" key="2">
    <source>
        <dbReference type="Proteomes" id="UP000248688"/>
    </source>
</evidence>
<organism evidence="1 2">
    <name type="scientific">Echinicola strongylocentroti</name>
    <dbReference type="NCBI Taxonomy" id="1795355"/>
    <lineage>
        <taxon>Bacteria</taxon>
        <taxon>Pseudomonadati</taxon>
        <taxon>Bacteroidota</taxon>
        <taxon>Cytophagia</taxon>
        <taxon>Cytophagales</taxon>
        <taxon>Cyclobacteriaceae</taxon>
        <taxon>Echinicola</taxon>
    </lineage>
</organism>
<dbReference type="KEGG" id="est:DN752_00935"/>
<dbReference type="OrthoDB" id="1493443at2"/>
<proteinExistence type="predicted"/>
<keyword evidence="2" id="KW-1185">Reference proteome</keyword>
<dbReference type="PROSITE" id="PS51257">
    <property type="entry name" value="PROKAR_LIPOPROTEIN"/>
    <property type="match status" value="1"/>
</dbReference>
<reference evidence="1 2" key="1">
    <citation type="submission" date="2018-06" db="EMBL/GenBank/DDBJ databases">
        <title>Echinicola strongylocentroti sp. nov., isolated from a sea urchin Strongylocentrotus intermedius.</title>
        <authorList>
            <person name="Bae S.S."/>
        </authorList>
    </citation>
    <scope>NUCLEOTIDE SEQUENCE [LARGE SCALE GENOMIC DNA]</scope>
    <source>
        <strain evidence="1 2">MEBiC08714</strain>
    </source>
</reference>
<dbReference type="AlphaFoldDB" id="A0A2Z4IDC0"/>
<accession>A0A2Z4IDC0</accession>
<evidence type="ECO:0000313" key="1">
    <source>
        <dbReference type="EMBL" id="AWW28810.1"/>
    </source>
</evidence>
<dbReference type="RefSeq" id="WP_112782231.1">
    <property type="nucleotide sequence ID" value="NZ_CP030041.1"/>
</dbReference>
<dbReference type="Proteomes" id="UP000248688">
    <property type="component" value="Chromosome"/>
</dbReference>
<gene>
    <name evidence="1" type="ORF">DN752_00935</name>
</gene>
<dbReference type="EMBL" id="CP030041">
    <property type="protein sequence ID" value="AWW28810.1"/>
    <property type="molecule type" value="Genomic_DNA"/>
</dbReference>
<sequence length="203" mass="23240">MKAIMSSFQITKRFFSVLILLSITGCSWYVNTQMIVEHDEVKSSTRVKRDFIYKDALEKASPLYYARQTILKETKAHEPSNYTVFEVLNLHSNAYSVDKQAYLLIDSAVYPIMIEAMESENTSSIEEDTDDILAADSTEVSIVTGYTQLNSRKFKLTYSLAPSIIEHLKEARDVKFRYYSGPDMITLKMSNGDVRKLKKLITT</sequence>
<protein>
    <submittedName>
        <fullName evidence="1">Uncharacterized protein</fullName>
    </submittedName>
</protein>